<dbReference type="Pfam" id="PF07859">
    <property type="entry name" value="Abhydrolase_3"/>
    <property type="match status" value="1"/>
</dbReference>
<evidence type="ECO:0000256" key="2">
    <source>
        <dbReference type="ARBA" id="ARBA00022801"/>
    </source>
</evidence>
<reference evidence="5 6" key="1">
    <citation type="submission" date="2020-07" db="EMBL/GenBank/DDBJ databases">
        <title>Sequencing the genomes of 1000 actinobacteria strains.</title>
        <authorList>
            <person name="Klenk H.-P."/>
        </authorList>
    </citation>
    <scope>NUCLEOTIDE SEQUENCE [LARGE SCALE GENOMIC DNA]</scope>
    <source>
        <strain evidence="5 6">DSM 23819</strain>
    </source>
</reference>
<evidence type="ECO:0000313" key="5">
    <source>
        <dbReference type="EMBL" id="NYG60655.1"/>
    </source>
</evidence>
<name>A0A7Y9S2D5_9ACTN</name>
<keyword evidence="2" id="KW-0378">Hydrolase</keyword>
<dbReference type="RefSeq" id="WP_179503563.1">
    <property type="nucleotide sequence ID" value="NZ_JACCAA010000001.1"/>
</dbReference>
<comment type="caution">
    <text evidence="5">The sequence shown here is derived from an EMBL/GenBank/DDBJ whole genome shotgun (WGS) entry which is preliminary data.</text>
</comment>
<proteinExistence type="inferred from homology"/>
<dbReference type="GO" id="GO:0016787">
    <property type="term" value="F:hydrolase activity"/>
    <property type="evidence" value="ECO:0007669"/>
    <property type="project" value="UniProtKB-KW"/>
</dbReference>
<evidence type="ECO:0000256" key="3">
    <source>
        <dbReference type="PROSITE-ProRule" id="PRU10038"/>
    </source>
</evidence>
<gene>
    <name evidence="5" type="ORF">BJ980_003578</name>
</gene>
<organism evidence="5 6">
    <name type="scientific">Nocardioides daedukensis</name>
    <dbReference type="NCBI Taxonomy" id="634462"/>
    <lineage>
        <taxon>Bacteria</taxon>
        <taxon>Bacillati</taxon>
        <taxon>Actinomycetota</taxon>
        <taxon>Actinomycetes</taxon>
        <taxon>Propionibacteriales</taxon>
        <taxon>Nocardioidaceae</taxon>
        <taxon>Nocardioides</taxon>
    </lineage>
</organism>
<keyword evidence="6" id="KW-1185">Reference proteome</keyword>
<feature type="active site" evidence="3">
    <location>
        <position position="150"/>
    </location>
</feature>
<evidence type="ECO:0000259" key="4">
    <source>
        <dbReference type="Pfam" id="PF07859"/>
    </source>
</evidence>
<dbReference type="SUPFAM" id="SSF53474">
    <property type="entry name" value="alpha/beta-Hydrolases"/>
    <property type="match status" value="1"/>
</dbReference>
<protein>
    <submittedName>
        <fullName evidence="5">Acetyl esterase/lipase</fullName>
    </submittedName>
</protein>
<dbReference type="InterPro" id="IPR033140">
    <property type="entry name" value="Lipase_GDXG_put_SER_AS"/>
</dbReference>
<evidence type="ECO:0000256" key="1">
    <source>
        <dbReference type="ARBA" id="ARBA00010515"/>
    </source>
</evidence>
<dbReference type="Proteomes" id="UP000540656">
    <property type="component" value="Unassembled WGS sequence"/>
</dbReference>
<comment type="similarity">
    <text evidence="1">Belongs to the 'GDXG' lipolytic enzyme family.</text>
</comment>
<dbReference type="AlphaFoldDB" id="A0A7Y9S2D5"/>
<accession>A0A7Y9S2D5</accession>
<dbReference type="Gene3D" id="3.40.50.1820">
    <property type="entry name" value="alpha/beta hydrolase"/>
    <property type="match status" value="1"/>
</dbReference>
<dbReference type="InterPro" id="IPR013094">
    <property type="entry name" value="AB_hydrolase_3"/>
</dbReference>
<dbReference type="PROSITE" id="PS01174">
    <property type="entry name" value="LIPASE_GDXG_SER"/>
    <property type="match status" value="1"/>
</dbReference>
<sequence>MPGVSLRTRAVCAFMKLAMRRSFLTEELGEQTLLQPKTSASPPAWLVRQYAVTRREVGGFAVYRVLPRAGREVSGTTGPVVVYLHGGSYVKQIAKQHWRLIADLVDATGCPVDAPIYGLAPQHDLGEMVDFVLAVVRGLDGAQVRLAGDSAGGGLALLVAQRLRDEGDSPVSSVTVMAPWLDLAMNNPDIDLIEPNDPWLARPAIRPMARAVAGAVPLDDPRVSPIRGSLADLPPITVMVGTRDMTLADVRLLRARVLAAGGSIVVHESPGSPHVHPLLPTPEGRAARRVFIDAVVAGG</sequence>
<dbReference type="PANTHER" id="PTHR48081:SF8">
    <property type="entry name" value="ALPHA_BETA HYDROLASE FOLD-3 DOMAIN-CONTAINING PROTEIN-RELATED"/>
    <property type="match status" value="1"/>
</dbReference>
<dbReference type="InterPro" id="IPR029058">
    <property type="entry name" value="AB_hydrolase_fold"/>
</dbReference>
<evidence type="ECO:0000313" key="6">
    <source>
        <dbReference type="Proteomes" id="UP000540656"/>
    </source>
</evidence>
<dbReference type="EMBL" id="JACCAA010000001">
    <property type="protein sequence ID" value="NYG60655.1"/>
    <property type="molecule type" value="Genomic_DNA"/>
</dbReference>
<dbReference type="InterPro" id="IPR050300">
    <property type="entry name" value="GDXG_lipolytic_enzyme"/>
</dbReference>
<dbReference type="PANTHER" id="PTHR48081">
    <property type="entry name" value="AB HYDROLASE SUPERFAMILY PROTEIN C4A8.06C"/>
    <property type="match status" value="1"/>
</dbReference>
<feature type="domain" description="Alpha/beta hydrolase fold-3" evidence="4">
    <location>
        <begin position="81"/>
        <end position="275"/>
    </location>
</feature>